<dbReference type="GO" id="GO:1901135">
    <property type="term" value="P:carbohydrate derivative metabolic process"/>
    <property type="evidence" value="ECO:0007669"/>
    <property type="project" value="InterPro"/>
</dbReference>
<dbReference type="Pfam" id="PF01380">
    <property type="entry name" value="SIS"/>
    <property type="match status" value="1"/>
</dbReference>
<feature type="compositionally biased region" description="Basic residues" evidence="4">
    <location>
        <begin position="298"/>
        <end position="307"/>
    </location>
</feature>
<dbReference type="InterPro" id="IPR009057">
    <property type="entry name" value="Homeodomain-like_sf"/>
</dbReference>
<evidence type="ECO:0000259" key="6">
    <source>
        <dbReference type="PROSITE" id="PS51464"/>
    </source>
</evidence>
<dbReference type="GO" id="GO:0003677">
    <property type="term" value="F:DNA binding"/>
    <property type="evidence" value="ECO:0007669"/>
    <property type="project" value="UniProtKB-KW"/>
</dbReference>
<dbReference type="InterPro" id="IPR046348">
    <property type="entry name" value="SIS_dom_sf"/>
</dbReference>
<dbReference type="PANTHER" id="PTHR30514">
    <property type="entry name" value="GLUCOKINASE"/>
    <property type="match status" value="1"/>
</dbReference>
<keyword evidence="3" id="KW-0804">Transcription</keyword>
<dbReference type="RefSeq" id="WP_090708056.1">
    <property type="nucleotide sequence ID" value="NZ_FOVM01000001.1"/>
</dbReference>
<dbReference type="InterPro" id="IPR036388">
    <property type="entry name" value="WH-like_DNA-bd_sf"/>
</dbReference>
<evidence type="ECO:0000256" key="4">
    <source>
        <dbReference type="SAM" id="MobiDB-lite"/>
    </source>
</evidence>
<keyword evidence="8" id="KW-1185">Reference proteome</keyword>
<feature type="region of interest" description="Disordered" evidence="4">
    <location>
        <begin position="291"/>
        <end position="322"/>
    </location>
</feature>
<sequence length="322" mass="34267">MTTTSATGTTEGGVRASHRIQANLPQMSSVMVKIAELLLENPTAPLELSITELAERAGTSAATVTRFCRLIGYSGYVQFRVGVASDIGRGNAHDSWRADIGRAFDPDDSPRDVLGTLLNSHMHSLQSTADRIDLETVAEIARRISVCSHLDIYGIGGSAGMAAEMQSRLYRIGINAHCWGEVHGGLTSAAILDEGAMALGISNTGRTEETIQMLSQAKSSGAFTIALTNNADSPLGEVADVTVITAAPELYLQPDDLSAKHSQLFVLDLLYLLVAQLDFTEIATRLAASAMAVSEHRRPGRPARGSRRTIQPQPVSGSTSHV</sequence>
<evidence type="ECO:0000256" key="2">
    <source>
        <dbReference type="ARBA" id="ARBA00023125"/>
    </source>
</evidence>
<accession>A0A1I4YGH7</accession>
<dbReference type="EMBL" id="FOVM01000001">
    <property type="protein sequence ID" value="SFN37151.1"/>
    <property type="molecule type" value="Genomic_DNA"/>
</dbReference>
<evidence type="ECO:0000259" key="5">
    <source>
        <dbReference type="PROSITE" id="PS51071"/>
    </source>
</evidence>
<protein>
    <submittedName>
        <fullName evidence="7">Transcriptional regulator, RpiR family</fullName>
    </submittedName>
</protein>
<dbReference type="Gene3D" id="3.40.50.10490">
    <property type="entry name" value="Glucose-6-phosphate isomerase like protein, domain 1"/>
    <property type="match status" value="1"/>
</dbReference>
<dbReference type="SUPFAM" id="SSF53697">
    <property type="entry name" value="SIS domain"/>
    <property type="match status" value="1"/>
</dbReference>
<dbReference type="InterPro" id="IPR001347">
    <property type="entry name" value="SIS_dom"/>
</dbReference>
<organism evidence="7 8">
    <name type="scientific">Mycetocola miduiensis</name>
    <dbReference type="NCBI Taxonomy" id="995034"/>
    <lineage>
        <taxon>Bacteria</taxon>
        <taxon>Bacillati</taxon>
        <taxon>Actinomycetota</taxon>
        <taxon>Actinomycetes</taxon>
        <taxon>Micrococcales</taxon>
        <taxon>Microbacteriaceae</taxon>
        <taxon>Mycetocola</taxon>
    </lineage>
</organism>
<dbReference type="OrthoDB" id="370421at2"/>
<dbReference type="SUPFAM" id="SSF46689">
    <property type="entry name" value="Homeodomain-like"/>
    <property type="match status" value="1"/>
</dbReference>
<dbReference type="AlphaFoldDB" id="A0A1I4YGH7"/>
<dbReference type="Gene3D" id="1.10.10.10">
    <property type="entry name" value="Winged helix-like DNA-binding domain superfamily/Winged helix DNA-binding domain"/>
    <property type="match status" value="1"/>
</dbReference>
<dbReference type="PROSITE" id="PS51464">
    <property type="entry name" value="SIS"/>
    <property type="match status" value="1"/>
</dbReference>
<dbReference type="InterPro" id="IPR000281">
    <property type="entry name" value="HTH_RpiR"/>
</dbReference>
<proteinExistence type="predicted"/>
<gene>
    <name evidence="7" type="ORF">SAMN05216219_0221</name>
</gene>
<reference evidence="8" key="1">
    <citation type="submission" date="2016-10" db="EMBL/GenBank/DDBJ databases">
        <authorList>
            <person name="Varghese N."/>
            <person name="Submissions S."/>
        </authorList>
    </citation>
    <scope>NUCLEOTIDE SEQUENCE [LARGE SCALE GENOMIC DNA]</scope>
    <source>
        <strain evidence="8">CGMCC 1.11101</strain>
    </source>
</reference>
<evidence type="ECO:0000256" key="1">
    <source>
        <dbReference type="ARBA" id="ARBA00023015"/>
    </source>
</evidence>
<dbReference type="Pfam" id="PF01418">
    <property type="entry name" value="HTH_6"/>
    <property type="match status" value="1"/>
</dbReference>
<keyword evidence="2" id="KW-0238">DNA-binding</keyword>
<dbReference type="Proteomes" id="UP000198867">
    <property type="component" value="Unassembled WGS sequence"/>
</dbReference>
<dbReference type="GO" id="GO:0003700">
    <property type="term" value="F:DNA-binding transcription factor activity"/>
    <property type="evidence" value="ECO:0007669"/>
    <property type="project" value="InterPro"/>
</dbReference>
<feature type="compositionally biased region" description="Polar residues" evidence="4">
    <location>
        <begin position="309"/>
        <end position="322"/>
    </location>
</feature>
<evidence type="ECO:0000256" key="3">
    <source>
        <dbReference type="ARBA" id="ARBA00023163"/>
    </source>
</evidence>
<feature type="domain" description="SIS" evidence="6">
    <location>
        <begin position="140"/>
        <end position="280"/>
    </location>
</feature>
<feature type="domain" description="HTH rpiR-type" evidence="5">
    <location>
        <begin position="14"/>
        <end position="90"/>
    </location>
</feature>
<dbReference type="InterPro" id="IPR035472">
    <property type="entry name" value="RpiR-like_SIS"/>
</dbReference>
<dbReference type="PANTHER" id="PTHR30514:SF1">
    <property type="entry name" value="HTH-TYPE TRANSCRIPTIONAL REGULATOR HEXR-RELATED"/>
    <property type="match status" value="1"/>
</dbReference>
<dbReference type="InterPro" id="IPR047640">
    <property type="entry name" value="RpiR-like"/>
</dbReference>
<dbReference type="CDD" id="cd05013">
    <property type="entry name" value="SIS_RpiR"/>
    <property type="match status" value="1"/>
</dbReference>
<dbReference type="PROSITE" id="PS51071">
    <property type="entry name" value="HTH_RPIR"/>
    <property type="match status" value="1"/>
</dbReference>
<dbReference type="STRING" id="995034.SAMN05216219_0221"/>
<name>A0A1I4YGH7_9MICO</name>
<keyword evidence="1" id="KW-0805">Transcription regulation</keyword>
<dbReference type="GO" id="GO:0097367">
    <property type="term" value="F:carbohydrate derivative binding"/>
    <property type="evidence" value="ECO:0007669"/>
    <property type="project" value="InterPro"/>
</dbReference>
<evidence type="ECO:0000313" key="8">
    <source>
        <dbReference type="Proteomes" id="UP000198867"/>
    </source>
</evidence>
<evidence type="ECO:0000313" key="7">
    <source>
        <dbReference type="EMBL" id="SFN37151.1"/>
    </source>
</evidence>